<evidence type="ECO:0000313" key="1">
    <source>
        <dbReference type="EMBL" id="CAG4906327.1"/>
    </source>
</evidence>
<accession>A0A9N8RZ46</accession>
<evidence type="ECO:0000313" key="2">
    <source>
        <dbReference type="Proteomes" id="UP000789704"/>
    </source>
</evidence>
<organism evidence="1 2">
    <name type="scientific">Paraburkholderia saeva</name>
    <dbReference type="NCBI Taxonomy" id="2777537"/>
    <lineage>
        <taxon>Bacteria</taxon>
        <taxon>Pseudomonadati</taxon>
        <taxon>Pseudomonadota</taxon>
        <taxon>Betaproteobacteria</taxon>
        <taxon>Burkholderiales</taxon>
        <taxon>Burkholderiaceae</taxon>
        <taxon>Paraburkholderia</taxon>
    </lineage>
</organism>
<sequence>MRTNLSPIAQHLILILNECVTCMTAKQLRAKLPDADEMTFYKELQMLVSTEVFRRGLETKSGELAYWLTANVRPNGVADVPAKAWTERGEPTMADVAGIRTAGDHCVQPIRVSVENDNRRRVALPSAPGLLAAAEEHMRDRAAQYDKPEGERSMGTTVIAFNAITGRNLAEAEGWLLLQLLKDVRLFQRPGYHADSAEDCIAYAALKAEAKGRETAPAKEANHA</sequence>
<reference evidence="1" key="1">
    <citation type="submission" date="2021-04" db="EMBL/GenBank/DDBJ databases">
        <authorList>
            <person name="Vanwijnsberghe S."/>
        </authorList>
    </citation>
    <scope>NUCLEOTIDE SEQUENCE</scope>
    <source>
        <strain evidence="1">LMG 31841</strain>
    </source>
</reference>
<comment type="caution">
    <text evidence="1">The sequence shown here is derived from an EMBL/GenBank/DDBJ whole genome shotgun (WGS) entry which is preliminary data.</text>
</comment>
<dbReference type="RefSeq" id="WP_228879362.1">
    <property type="nucleotide sequence ID" value="NZ_CAJQZC010000006.1"/>
</dbReference>
<dbReference type="EMBL" id="CAJQZC010000006">
    <property type="protein sequence ID" value="CAG4906327.1"/>
    <property type="molecule type" value="Genomic_DNA"/>
</dbReference>
<dbReference type="AlphaFoldDB" id="A0A9N8RZ46"/>
<name>A0A9N8RZ46_9BURK</name>
<proteinExistence type="predicted"/>
<protein>
    <submittedName>
        <fullName evidence="1">Uncharacterized protein</fullName>
    </submittedName>
</protein>
<gene>
    <name evidence="1" type="ORF">LMG31841_03547</name>
</gene>
<dbReference type="Proteomes" id="UP000789704">
    <property type="component" value="Unassembled WGS sequence"/>
</dbReference>
<keyword evidence="2" id="KW-1185">Reference proteome</keyword>